<keyword evidence="3" id="KW-1185">Reference proteome</keyword>
<feature type="compositionally biased region" description="Polar residues" evidence="1">
    <location>
        <begin position="47"/>
        <end position="63"/>
    </location>
</feature>
<dbReference type="EMBL" id="QGMJ01000138">
    <property type="protein sequence ID" value="TVY41420.1"/>
    <property type="molecule type" value="Genomic_DNA"/>
</dbReference>
<feature type="compositionally biased region" description="Basic and acidic residues" evidence="1">
    <location>
        <begin position="143"/>
        <end position="154"/>
    </location>
</feature>
<dbReference type="AlphaFoldDB" id="A0A8H8RXB7"/>
<reference evidence="2 3" key="1">
    <citation type="submission" date="2018-05" db="EMBL/GenBank/DDBJ databases">
        <title>Genome sequencing and assembly of the regulated plant pathogen Lachnellula willkommii and related sister species for the development of diagnostic species identification markers.</title>
        <authorList>
            <person name="Giroux E."/>
            <person name="Bilodeau G."/>
        </authorList>
    </citation>
    <scope>NUCLEOTIDE SEQUENCE [LARGE SCALE GENOMIC DNA]</scope>
    <source>
        <strain evidence="2 3">CBS 197.66</strain>
    </source>
</reference>
<comment type="caution">
    <text evidence="2">The sequence shown here is derived from an EMBL/GenBank/DDBJ whole genome shotgun (WGS) entry which is preliminary data.</text>
</comment>
<feature type="region of interest" description="Disordered" evidence="1">
    <location>
        <begin position="1"/>
        <end position="154"/>
    </location>
</feature>
<evidence type="ECO:0000313" key="3">
    <source>
        <dbReference type="Proteomes" id="UP000462212"/>
    </source>
</evidence>
<name>A0A8H8RXB7_9HELO</name>
<protein>
    <submittedName>
        <fullName evidence="2">Uncharacterized protein</fullName>
    </submittedName>
</protein>
<dbReference type="OrthoDB" id="5416172at2759"/>
<gene>
    <name evidence="2" type="ORF">LSUB1_G003309</name>
</gene>
<dbReference type="Proteomes" id="UP000462212">
    <property type="component" value="Unassembled WGS sequence"/>
</dbReference>
<accession>A0A8H8RXB7</accession>
<sequence length="154" mass="16456">MASNDSHQGGDLFDMAKDGTSIPSDAGKMNTIPSKPRPGEGEGVVNANRSSLAGAASNPTDISRSVRDIGAGGEVETGTGDQLPAQVESKRLHYGANDPLSKGHDRYAKHSRQKESDLERYAAEGPGVDRQPGEEGLPDEEMDRIINSRERKQN</sequence>
<evidence type="ECO:0000313" key="2">
    <source>
        <dbReference type="EMBL" id="TVY41420.1"/>
    </source>
</evidence>
<evidence type="ECO:0000256" key="1">
    <source>
        <dbReference type="SAM" id="MobiDB-lite"/>
    </source>
</evidence>
<feature type="compositionally biased region" description="Basic and acidic residues" evidence="1">
    <location>
        <begin position="101"/>
        <end position="122"/>
    </location>
</feature>
<organism evidence="2 3">
    <name type="scientific">Lachnellula subtilissima</name>
    <dbReference type="NCBI Taxonomy" id="602034"/>
    <lineage>
        <taxon>Eukaryota</taxon>
        <taxon>Fungi</taxon>
        <taxon>Dikarya</taxon>
        <taxon>Ascomycota</taxon>
        <taxon>Pezizomycotina</taxon>
        <taxon>Leotiomycetes</taxon>
        <taxon>Helotiales</taxon>
        <taxon>Lachnaceae</taxon>
        <taxon>Lachnellula</taxon>
    </lineage>
</organism>
<proteinExistence type="predicted"/>